<evidence type="ECO:0000313" key="2">
    <source>
        <dbReference type="Proteomes" id="UP000278962"/>
    </source>
</evidence>
<dbReference type="PROSITE" id="PS51257">
    <property type="entry name" value="PROKAR_LIPOPROTEIN"/>
    <property type="match status" value="1"/>
</dbReference>
<evidence type="ECO:0000313" key="1">
    <source>
        <dbReference type="EMBL" id="RKQ93959.1"/>
    </source>
</evidence>
<name>A0A660LGY1_9ACTN</name>
<sequence length="263" mass="28710">MRRAVVVLLGGALVAGCGGEDAERAEVRSYLTRVNEVQSAQKDVLVRADTVLRGYAESKPIGAPALEGVEADVRRVRAEVAAVRPPAAAREVHDSLLAIYDLDAELVGEAVRMLEYQDAAPEALAPLDKASSRLRRDLDRAKTAPAQARALDRFGSALGRASKRLDLLDVPVLLEPAHAAQVKRLGSTRALSSQLESAVRNKDSRRVATLLLRFRKNTASKRAERRLTRSGIKAYTARLQELTEAQTELGRAQARLNRTFRTS</sequence>
<protein>
    <submittedName>
        <fullName evidence="1">Uncharacterized protein</fullName>
    </submittedName>
</protein>
<comment type="caution">
    <text evidence="1">The sequence shown here is derived from an EMBL/GenBank/DDBJ whole genome shotgun (WGS) entry which is preliminary data.</text>
</comment>
<reference evidence="1 2" key="1">
    <citation type="submission" date="2018-10" db="EMBL/GenBank/DDBJ databases">
        <title>Genomic Encyclopedia of Archaeal and Bacterial Type Strains, Phase II (KMG-II): from individual species to whole genera.</title>
        <authorList>
            <person name="Goeker M."/>
        </authorList>
    </citation>
    <scope>NUCLEOTIDE SEQUENCE [LARGE SCALE GENOMIC DNA]</scope>
    <source>
        <strain evidence="1 2">DSM 14954</strain>
    </source>
</reference>
<dbReference type="Proteomes" id="UP000278962">
    <property type="component" value="Unassembled WGS sequence"/>
</dbReference>
<dbReference type="AlphaFoldDB" id="A0A660LGY1"/>
<keyword evidence="2" id="KW-1185">Reference proteome</keyword>
<dbReference type="RefSeq" id="WP_121252545.1">
    <property type="nucleotide sequence ID" value="NZ_RBIL01000001.1"/>
</dbReference>
<proteinExistence type="predicted"/>
<accession>A0A660LGY1</accession>
<dbReference type="EMBL" id="RBIL01000001">
    <property type="protein sequence ID" value="RKQ93959.1"/>
    <property type="molecule type" value="Genomic_DNA"/>
</dbReference>
<organism evidence="1 2">
    <name type="scientific">Solirubrobacter pauli</name>
    <dbReference type="NCBI Taxonomy" id="166793"/>
    <lineage>
        <taxon>Bacteria</taxon>
        <taxon>Bacillati</taxon>
        <taxon>Actinomycetota</taxon>
        <taxon>Thermoleophilia</taxon>
        <taxon>Solirubrobacterales</taxon>
        <taxon>Solirubrobacteraceae</taxon>
        <taxon>Solirubrobacter</taxon>
    </lineage>
</organism>
<gene>
    <name evidence="1" type="ORF">C8N24_3835</name>
</gene>